<dbReference type="RefSeq" id="WP_310344920.1">
    <property type="nucleotide sequence ID" value="NZ_JAVDXO010000009.1"/>
</dbReference>
<dbReference type="Proteomes" id="UP001268089">
    <property type="component" value="Unassembled WGS sequence"/>
</dbReference>
<protein>
    <submittedName>
        <fullName evidence="1">Type I site-specific restriction endonuclease</fullName>
    </submittedName>
</protein>
<keyword evidence="2" id="KW-1185">Reference proteome</keyword>
<evidence type="ECO:0000313" key="1">
    <source>
        <dbReference type="EMBL" id="MDR7308102.1"/>
    </source>
</evidence>
<accession>A0ABU1ZRC8</accession>
<gene>
    <name evidence="1" type="ORF">J2X15_003411</name>
</gene>
<dbReference type="GO" id="GO:0004519">
    <property type="term" value="F:endonuclease activity"/>
    <property type="evidence" value="ECO:0007669"/>
    <property type="project" value="UniProtKB-KW"/>
</dbReference>
<keyword evidence="1" id="KW-0378">Hydrolase</keyword>
<dbReference type="EMBL" id="JAVDXO010000009">
    <property type="protein sequence ID" value="MDR7308102.1"/>
    <property type="molecule type" value="Genomic_DNA"/>
</dbReference>
<name>A0ABU1ZRC8_9BURK</name>
<keyword evidence="1" id="KW-0255">Endonuclease</keyword>
<reference evidence="1 2" key="1">
    <citation type="submission" date="2023-07" db="EMBL/GenBank/DDBJ databases">
        <title>Sorghum-associated microbial communities from plants grown in Nebraska, USA.</title>
        <authorList>
            <person name="Schachtman D."/>
        </authorList>
    </citation>
    <scope>NUCLEOTIDE SEQUENCE [LARGE SCALE GENOMIC DNA]</scope>
    <source>
        <strain evidence="1 2">BE308</strain>
    </source>
</reference>
<evidence type="ECO:0000313" key="2">
    <source>
        <dbReference type="Proteomes" id="UP001268089"/>
    </source>
</evidence>
<dbReference type="Gene3D" id="3.90.1570.30">
    <property type="match status" value="1"/>
</dbReference>
<organism evidence="1 2">
    <name type="scientific">Rhodoferax saidenbachensis</name>
    <dbReference type="NCBI Taxonomy" id="1484693"/>
    <lineage>
        <taxon>Bacteria</taxon>
        <taxon>Pseudomonadati</taxon>
        <taxon>Pseudomonadota</taxon>
        <taxon>Betaproteobacteria</taxon>
        <taxon>Burkholderiales</taxon>
        <taxon>Comamonadaceae</taxon>
        <taxon>Rhodoferax</taxon>
    </lineage>
</organism>
<proteinExistence type="predicted"/>
<sequence length="181" mass="19556">MTPELKARVSIDALLVAAGWHVCNVSDANIHASVGVAIREFPLNSGFGFADYLLYVNGKACGVIEAKKEGATLTGVELQSGRYAQGLPTTLPAWRRPLPFVWESTGIETHFTNGLDPEPRARSVFAFFRPELLVQWLTYLPAPVGSTTEQETAGNLQHGQSLRQATLAKAFSSKSNLGVSL</sequence>
<comment type="caution">
    <text evidence="1">The sequence shown here is derived from an EMBL/GenBank/DDBJ whole genome shotgun (WGS) entry which is preliminary data.</text>
</comment>
<keyword evidence="1" id="KW-0540">Nuclease</keyword>